<evidence type="ECO:0000313" key="2">
    <source>
        <dbReference type="Proteomes" id="UP000029481"/>
    </source>
</evidence>
<gene>
    <name evidence="1" type="ORF">JT31_09675</name>
</gene>
<sequence>MRQNGSLTPINRWLRGFERKFEQPHATALFGNFSRFFPSLKVYLSLGIKTIKTTAGIKTINVIDAFKLTVLICYPSHYIGI</sequence>
<keyword evidence="2" id="KW-1185">Reference proteome</keyword>
<proteinExistence type="predicted"/>
<organism evidence="1 2">
    <name type="scientific">Cedecea neteri</name>
    <dbReference type="NCBI Taxonomy" id="158822"/>
    <lineage>
        <taxon>Bacteria</taxon>
        <taxon>Pseudomonadati</taxon>
        <taxon>Pseudomonadota</taxon>
        <taxon>Gammaproteobacteria</taxon>
        <taxon>Enterobacterales</taxon>
        <taxon>Enterobacteriaceae</taxon>
        <taxon>Cedecea</taxon>
    </lineage>
</organism>
<reference evidence="1 2" key="1">
    <citation type="submission" date="2014-09" db="EMBL/GenBank/DDBJ databases">
        <title>Cedecea neteri SSMD04 Genome Sequencing.</title>
        <authorList>
            <person name="Tan J.-Y."/>
        </authorList>
    </citation>
    <scope>NUCLEOTIDE SEQUENCE [LARGE SCALE GENOMIC DNA]</scope>
    <source>
        <strain evidence="1 2">SSMD04</strain>
    </source>
</reference>
<dbReference type="EMBL" id="CP009451">
    <property type="protein sequence ID" value="AIR04873.1"/>
    <property type="molecule type" value="Genomic_DNA"/>
</dbReference>
<dbReference type="Proteomes" id="UP000029481">
    <property type="component" value="Chromosome"/>
</dbReference>
<dbReference type="AlphaFoldDB" id="A0A089PXX9"/>
<name>A0A089PXX9_9ENTR</name>
<accession>A0A089PXX9</accession>
<protein>
    <submittedName>
        <fullName evidence="1">Uncharacterized protein</fullName>
    </submittedName>
</protein>
<evidence type="ECO:0000313" key="1">
    <source>
        <dbReference type="EMBL" id="AIR04873.1"/>
    </source>
</evidence>
<dbReference type="KEGG" id="cnt:JT31_09675"/>